<evidence type="ECO:0000259" key="2">
    <source>
        <dbReference type="Pfam" id="PF00293"/>
    </source>
</evidence>
<organism evidence="3 4">
    <name type="scientific">Halteria grandinella</name>
    <dbReference type="NCBI Taxonomy" id="5974"/>
    <lineage>
        <taxon>Eukaryota</taxon>
        <taxon>Sar</taxon>
        <taxon>Alveolata</taxon>
        <taxon>Ciliophora</taxon>
        <taxon>Intramacronucleata</taxon>
        <taxon>Spirotrichea</taxon>
        <taxon>Stichotrichia</taxon>
        <taxon>Sporadotrichida</taxon>
        <taxon>Halteriidae</taxon>
        <taxon>Halteria</taxon>
    </lineage>
</organism>
<sequence>MEATLVAEKDITKTQLVKGRFLNLFELTDQGKKHLHFERPFKPGQERLSSGCDIVALGVDPKSNRLKIILEIIYRVPIAKYVIQVPAGMRDEHERDLVGSALRELKEETGYIGTAPISDTILRLKPILESPILYNDPWKSNETTNLITLEVDFSLPENVNPQPHLEDDEDIEVIILDLLDLQKELEEIQRVRGVEVDNRVHMLAMGLQLAAHL</sequence>
<gene>
    <name evidence="3" type="ORF">FGO68_gene16616</name>
</gene>
<evidence type="ECO:0000313" key="4">
    <source>
        <dbReference type="Proteomes" id="UP000785679"/>
    </source>
</evidence>
<dbReference type="Proteomes" id="UP000785679">
    <property type="component" value="Unassembled WGS sequence"/>
</dbReference>
<protein>
    <recommendedName>
        <fullName evidence="2">Nudix hydrolase domain-containing protein</fullName>
    </recommendedName>
</protein>
<keyword evidence="4" id="KW-1185">Reference proteome</keyword>
<dbReference type="InterPro" id="IPR015797">
    <property type="entry name" value="NUDIX_hydrolase-like_dom_sf"/>
</dbReference>
<feature type="domain" description="Nudix hydrolase" evidence="2">
    <location>
        <begin position="83"/>
        <end position="185"/>
    </location>
</feature>
<dbReference type="AlphaFoldDB" id="A0A8J8NJ58"/>
<dbReference type="Pfam" id="PF00293">
    <property type="entry name" value="NUDIX"/>
    <property type="match status" value="1"/>
</dbReference>
<accession>A0A8J8NJ58</accession>
<dbReference type="GO" id="GO:0019693">
    <property type="term" value="P:ribose phosphate metabolic process"/>
    <property type="evidence" value="ECO:0007669"/>
    <property type="project" value="TreeGrafter"/>
</dbReference>
<evidence type="ECO:0000256" key="1">
    <source>
        <dbReference type="ARBA" id="ARBA00022801"/>
    </source>
</evidence>
<reference evidence="3" key="1">
    <citation type="submission" date="2019-06" db="EMBL/GenBank/DDBJ databases">
        <authorList>
            <person name="Zheng W."/>
        </authorList>
    </citation>
    <scope>NUCLEOTIDE SEQUENCE</scope>
    <source>
        <strain evidence="3">QDHG01</strain>
    </source>
</reference>
<name>A0A8J8NJ58_HALGN</name>
<dbReference type="InterPro" id="IPR000086">
    <property type="entry name" value="NUDIX_hydrolase_dom"/>
</dbReference>
<dbReference type="Gene3D" id="3.90.79.10">
    <property type="entry name" value="Nucleoside Triphosphate Pyrophosphohydrolase"/>
    <property type="match status" value="1"/>
</dbReference>
<comment type="caution">
    <text evidence="3">The sequence shown here is derived from an EMBL/GenBank/DDBJ whole genome shotgun (WGS) entry which is preliminary data.</text>
</comment>
<dbReference type="CDD" id="cd18888">
    <property type="entry name" value="NUDIX_ADPRase_Nudt5"/>
    <property type="match status" value="1"/>
</dbReference>
<dbReference type="OrthoDB" id="10249920at2759"/>
<dbReference type="PANTHER" id="PTHR11839">
    <property type="entry name" value="UDP/ADP-SUGAR PYROPHOSPHATASE"/>
    <property type="match status" value="1"/>
</dbReference>
<dbReference type="SUPFAM" id="SSF55811">
    <property type="entry name" value="Nudix"/>
    <property type="match status" value="1"/>
</dbReference>
<keyword evidence="1" id="KW-0378">Hydrolase</keyword>
<proteinExistence type="predicted"/>
<dbReference type="PANTHER" id="PTHR11839:SF1">
    <property type="entry name" value="ADP-SUGAR PYROPHOSPHATASE"/>
    <property type="match status" value="1"/>
</dbReference>
<dbReference type="GO" id="GO:0016787">
    <property type="term" value="F:hydrolase activity"/>
    <property type="evidence" value="ECO:0007669"/>
    <property type="project" value="UniProtKB-KW"/>
</dbReference>
<dbReference type="GO" id="GO:0006753">
    <property type="term" value="P:nucleoside phosphate metabolic process"/>
    <property type="evidence" value="ECO:0007669"/>
    <property type="project" value="TreeGrafter"/>
</dbReference>
<evidence type="ECO:0000313" key="3">
    <source>
        <dbReference type="EMBL" id="TNV75609.1"/>
    </source>
</evidence>
<dbReference type="EMBL" id="RRYP01015209">
    <property type="protein sequence ID" value="TNV75609.1"/>
    <property type="molecule type" value="Genomic_DNA"/>
</dbReference>